<dbReference type="AlphaFoldDB" id="A0A7G9S5E1"/>
<accession>A0A7G9S5E1</accession>
<organism evidence="1 2">
    <name type="scientific">Leucobacter denitrificans</name>
    <dbReference type="NCBI Taxonomy" id="683042"/>
    <lineage>
        <taxon>Bacteria</taxon>
        <taxon>Bacillati</taxon>
        <taxon>Actinomycetota</taxon>
        <taxon>Actinomycetes</taxon>
        <taxon>Micrococcales</taxon>
        <taxon>Microbacteriaceae</taxon>
        <taxon>Leucobacter</taxon>
    </lineage>
</organism>
<proteinExistence type="predicted"/>
<dbReference type="EMBL" id="CP060716">
    <property type="protein sequence ID" value="QNN63066.1"/>
    <property type="molecule type" value="Genomic_DNA"/>
</dbReference>
<dbReference type="KEGG" id="ldn:H9L06_01420"/>
<reference evidence="1 2" key="1">
    <citation type="submission" date="2020-08" db="EMBL/GenBank/DDBJ databases">
        <title>Genome sequence of Leucobacter denitrificans KACC 14055T.</title>
        <authorList>
            <person name="Hyun D.-W."/>
            <person name="Bae J.-W."/>
        </authorList>
    </citation>
    <scope>NUCLEOTIDE SEQUENCE [LARGE SCALE GENOMIC DNA]</scope>
    <source>
        <strain evidence="1 2">KACC 14055</strain>
    </source>
</reference>
<keyword evidence="2" id="KW-1185">Reference proteome</keyword>
<protein>
    <submittedName>
        <fullName evidence="1">Uncharacterized protein</fullName>
    </submittedName>
</protein>
<sequence>MKFSRTGLLTAVLVVAALFIGSFIAERLPASDRVMSERPFIQQARLGDTVAMRTAEVSVTGVQSASEVETLGRVAGTSGVWIVFDIVWSPVAEPGLLPNRAVVLRAADGRTFGDTQPVTNSCGPTQPGLPVSCQIPIEVSPDALEGAHLLIPAGASTEESDDVADFNLGIDKALAEELAEPDTRIVLRRTTTELP</sequence>
<name>A0A7G9S5E1_9MICO</name>
<gene>
    <name evidence="1" type="ORF">H9L06_01420</name>
</gene>
<evidence type="ECO:0000313" key="1">
    <source>
        <dbReference type="EMBL" id="QNN63066.1"/>
    </source>
</evidence>
<evidence type="ECO:0000313" key="2">
    <source>
        <dbReference type="Proteomes" id="UP000515934"/>
    </source>
</evidence>
<dbReference type="RefSeq" id="WP_187555534.1">
    <property type="nucleotide sequence ID" value="NZ_CP060716.1"/>
</dbReference>
<dbReference type="Proteomes" id="UP000515934">
    <property type="component" value="Chromosome"/>
</dbReference>